<dbReference type="GO" id="GO:0016226">
    <property type="term" value="P:iron-sulfur cluster assembly"/>
    <property type="evidence" value="ECO:0007669"/>
    <property type="project" value="InterPro"/>
</dbReference>
<dbReference type="Proteomes" id="UP000010482">
    <property type="component" value="Chromosome"/>
</dbReference>
<dbReference type="SUPFAM" id="SSF89360">
    <property type="entry name" value="HesB-like domain"/>
    <property type="match status" value="1"/>
</dbReference>
<name>K9YPP1_DACS8</name>
<accession>K9YPP1</accession>
<dbReference type="InterPro" id="IPR035903">
    <property type="entry name" value="HesB-like_dom_sf"/>
</dbReference>
<dbReference type="Pfam" id="PF01521">
    <property type="entry name" value="Fe-S_biosyn"/>
    <property type="match status" value="1"/>
</dbReference>
<dbReference type="GO" id="GO:0051537">
    <property type="term" value="F:2 iron, 2 sulfur cluster binding"/>
    <property type="evidence" value="ECO:0007669"/>
    <property type="project" value="UniProtKB-ARBA"/>
</dbReference>
<dbReference type="Gene3D" id="2.60.300.12">
    <property type="entry name" value="HesB-like domain"/>
    <property type="match status" value="1"/>
</dbReference>
<sequence>MIQISAAAQQEIKRIQRTRQKSDSYLRLGVEEGGCSGLYYTLNWEEEIKSTDRVYPQTDFSIIIDEKSLPYLHQLALDYTEDLMGGGFRFKNPQAINPCSCGLSFAIG</sequence>
<dbReference type="InterPro" id="IPR000361">
    <property type="entry name" value="ATAP_core_dom"/>
</dbReference>
<protein>
    <submittedName>
        <fullName evidence="2">Iron-sulfur cluster assembly accessory protein</fullName>
    </submittedName>
</protein>
<dbReference type="PROSITE" id="PS01152">
    <property type="entry name" value="HESB"/>
    <property type="match status" value="1"/>
</dbReference>
<dbReference type="OrthoDB" id="9801228at2"/>
<proteinExistence type="predicted"/>
<dbReference type="InterPro" id="IPR031108">
    <property type="entry name" value="IscA_plant_cyanobact"/>
</dbReference>
<dbReference type="AlphaFoldDB" id="K9YPP1"/>
<keyword evidence="3" id="KW-1185">Reference proteome</keyword>
<dbReference type="PATRIC" id="fig|13035.3.peg.15"/>
<dbReference type="EMBL" id="CP003944">
    <property type="protein sequence ID" value="AFZ48839.1"/>
    <property type="molecule type" value="Genomic_DNA"/>
</dbReference>
<reference evidence="2" key="1">
    <citation type="submission" date="2012-04" db="EMBL/GenBank/DDBJ databases">
        <title>Finished genome of Dactylococcopsis salina PCC 8305.</title>
        <authorList>
            <consortium name="US DOE Joint Genome Institute"/>
            <person name="Gugger M."/>
            <person name="Coursin T."/>
            <person name="Rippka R."/>
            <person name="Tandeau De Marsac N."/>
            <person name="Huntemann M."/>
            <person name="Wei C.-L."/>
            <person name="Han J."/>
            <person name="Detter J.C."/>
            <person name="Han C."/>
            <person name="Tapia R."/>
            <person name="Daligault H."/>
            <person name="Chen A."/>
            <person name="Krypides N."/>
            <person name="Mavromatis K."/>
            <person name="Markowitz V."/>
            <person name="Szeto E."/>
            <person name="Ivanova N."/>
            <person name="Ovchinnikova G."/>
            <person name="Pagani I."/>
            <person name="Pati A."/>
            <person name="Goodwin L."/>
            <person name="Peters L."/>
            <person name="Pitluck S."/>
            <person name="Woyke T."/>
            <person name="Kerfeld C."/>
        </authorList>
    </citation>
    <scope>NUCLEOTIDE SEQUENCE [LARGE SCALE GENOMIC DNA]</scope>
    <source>
        <strain evidence="2">PCC 8305</strain>
    </source>
</reference>
<dbReference type="KEGG" id="dsl:Dacsa_0015"/>
<organism evidence="2 3">
    <name type="scientific">Dactylococcopsis salina (strain PCC 8305)</name>
    <name type="common">Myxobactron salinum</name>
    <dbReference type="NCBI Taxonomy" id="13035"/>
    <lineage>
        <taxon>Bacteria</taxon>
        <taxon>Bacillati</taxon>
        <taxon>Cyanobacteriota</taxon>
        <taxon>Cyanophyceae</taxon>
        <taxon>Nodosilineales</taxon>
        <taxon>Cymatolegaceae</taxon>
        <taxon>Dactylococcopsis</taxon>
    </lineage>
</organism>
<dbReference type="HOGENOM" id="CLU_069054_5_2_3"/>
<dbReference type="STRING" id="13035.Dacsa_0015"/>
<evidence type="ECO:0000313" key="2">
    <source>
        <dbReference type="EMBL" id="AFZ48839.1"/>
    </source>
</evidence>
<dbReference type="InterPro" id="IPR017870">
    <property type="entry name" value="FeS_cluster_insertion_CS"/>
</dbReference>
<gene>
    <name evidence="2" type="ORF">Dacsa_0015</name>
</gene>
<feature type="domain" description="Core" evidence="1">
    <location>
        <begin position="2"/>
        <end position="102"/>
    </location>
</feature>
<dbReference type="PANTHER" id="PTHR47265">
    <property type="entry name" value="IRON-SULFUR ASSEMBLY PROTEIN ISCA, CHLOROPLASTIC"/>
    <property type="match status" value="1"/>
</dbReference>
<evidence type="ECO:0000259" key="1">
    <source>
        <dbReference type="Pfam" id="PF01521"/>
    </source>
</evidence>
<evidence type="ECO:0000313" key="3">
    <source>
        <dbReference type="Proteomes" id="UP000010482"/>
    </source>
</evidence>
<dbReference type="RefSeq" id="WP_015227852.1">
    <property type="nucleotide sequence ID" value="NC_019780.1"/>
</dbReference>
<dbReference type="InterPro" id="IPR016092">
    <property type="entry name" value="ATAP"/>
</dbReference>
<dbReference type="eggNOG" id="COG0316">
    <property type="taxonomic scope" value="Bacteria"/>
</dbReference>
<dbReference type="NCBIfam" id="TIGR00049">
    <property type="entry name" value="iron-sulfur cluster assembly accessory protein"/>
    <property type="match status" value="1"/>
</dbReference>
<dbReference type="PANTHER" id="PTHR47265:SF1">
    <property type="entry name" value="IRON-SULFUR ASSEMBLY PROTEIN ISCA, CHLOROPLASTIC"/>
    <property type="match status" value="1"/>
</dbReference>